<protein>
    <submittedName>
        <fullName evidence="1">Uncharacterized protein</fullName>
    </submittedName>
</protein>
<dbReference type="EnsemblMetazoa" id="CJA24350.1">
    <property type="protein sequence ID" value="CJA24350.1"/>
    <property type="gene ID" value="WBGene00179922"/>
</dbReference>
<organism evidence="1 2">
    <name type="scientific">Caenorhabditis japonica</name>
    <dbReference type="NCBI Taxonomy" id="281687"/>
    <lineage>
        <taxon>Eukaryota</taxon>
        <taxon>Metazoa</taxon>
        <taxon>Ecdysozoa</taxon>
        <taxon>Nematoda</taxon>
        <taxon>Chromadorea</taxon>
        <taxon>Rhabditida</taxon>
        <taxon>Rhabditina</taxon>
        <taxon>Rhabditomorpha</taxon>
        <taxon>Rhabditoidea</taxon>
        <taxon>Rhabditidae</taxon>
        <taxon>Peloderinae</taxon>
        <taxon>Caenorhabditis</taxon>
    </lineage>
</organism>
<sequence>MYYGVKFTQLRSVALYMIRSHRQIAISSNPVPCVDEDSKLVRRGDFRGITSGKEKIKTHNTDIVLSRIQEHVRKNYRISGDVILFDVVRQLEKGNEPFLDQLTRCPDRWIPLLISTCGHPLSNIENSAKDQILTRLWTQLSEKMSPLPSSAWNARFQVLNENSIEWNPQKEVDAMERSGVEPTLDTFHAVIDKIAADGDVEGCRNMVYNMARKGFAVDAHINAASVFVFSLRGHYKKADSLCEVKEIERHICHRHYYTALSLLEDTKRVSDCLENQRRNTFLFQLVSRLSTQLIRNQEPTHLIRDVTNRVHYAFNSKSNTNRIRMYDSLLYSTLMLKDMDLDLRLQYFRSFVDEIDMKRERIHITLPLLLRLEKTKLQK</sequence>
<dbReference type="Gene3D" id="1.25.40.10">
    <property type="entry name" value="Tetratricopeptide repeat domain"/>
    <property type="match status" value="1"/>
</dbReference>
<dbReference type="GO" id="GO:0003730">
    <property type="term" value="F:mRNA 3'-UTR binding"/>
    <property type="evidence" value="ECO:0007669"/>
    <property type="project" value="TreeGrafter"/>
</dbReference>
<evidence type="ECO:0000313" key="1">
    <source>
        <dbReference type="EnsemblMetazoa" id="CJA24350.1"/>
    </source>
</evidence>
<dbReference type="InterPro" id="IPR033490">
    <property type="entry name" value="LRP130"/>
</dbReference>
<dbReference type="GO" id="GO:0005739">
    <property type="term" value="C:mitochondrion"/>
    <property type="evidence" value="ECO:0007669"/>
    <property type="project" value="TreeGrafter"/>
</dbReference>
<dbReference type="GO" id="GO:0070129">
    <property type="term" value="P:regulation of mitochondrial translation"/>
    <property type="evidence" value="ECO:0007669"/>
    <property type="project" value="TreeGrafter"/>
</dbReference>
<reference evidence="1" key="2">
    <citation type="submission" date="2022-06" db="UniProtKB">
        <authorList>
            <consortium name="EnsemblMetazoa"/>
        </authorList>
    </citation>
    <scope>IDENTIFICATION</scope>
    <source>
        <strain evidence="1">DF5081</strain>
    </source>
</reference>
<dbReference type="PANTHER" id="PTHR46669">
    <property type="entry name" value="LEUCINE-RICH PPR MOTIF-CONTAINING PROTEIN, MITOCHONDRIAL"/>
    <property type="match status" value="1"/>
</dbReference>
<dbReference type="AlphaFoldDB" id="A0A8R1I5S4"/>
<dbReference type="GO" id="GO:0005634">
    <property type="term" value="C:nucleus"/>
    <property type="evidence" value="ECO:0007669"/>
    <property type="project" value="TreeGrafter"/>
</dbReference>
<dbReference type="Proteomes" id="UP000005237">
    <property type="component" value="Unassembled WGS sequence"/>
</dbReference>
<evidence type="ECO:0000313" key="2">
    <source>
        <dbReference type="Proteomes" id="UP000005237"/>
    </source>
</evidence>
<proteinExistence type="predicted"/>
<dbReference type="InterPro" id="IPR011990">
    <property type="entry name" value="TPR-like_helical_dom_sf"/>
</dbReference>
<accession>A0A8R1I5S4</accession>
<keyword evidence="2" id="KW-1185">Reference proteome</keyword>
<name>A0A8R1I5S4_CAEJA</name>
<dbReference type="PANTHER" id="PTHR46669:SF1">
    <property type="entry name" value="LEUCINE-RICH PPR MOTIF-CONTAINING PROTEIN, MITOCHONDRIAL"/>
    <property type="match status" value="1"/>
</dbReference>
<reference evidence="2" key="1">
    <citation type="submission" date="2010-08" db="EMBL/GenBank/DDBJ databases">
        <authorList>
            <consortium name="Caenorhabditis japonica Sequencing Consortium"/>
            <person name="Wilson R.K."/>
        </authorList>
    </citation>
    <scope>NUCLEOTIDE SEQUENCE [LARGE SCALE GENOMIC DNA]</scope>
    <source>
        <strain evidence="2">DF5081</strain>
    </source>
</reference>